<feature type="domain" description="Rootletin-like coiled-coil" evidence="4">
    <location>
        <begin position="141"/>
        <end position="263"/>
    </location>
</feature>
<evidence type="ECO:0000259" key="4">
    <source>
        <dbReference type="Pfam" id="PF15035"/>
    </source>
</evidence>
<evidence type="ECO:0000313" key="6">
    <source>
        <dbReference type="Proteomes" id="UP000646548"/>
    </source>
</evidence>
<accession>A0A834C7K4</accession>
<proteinExistence type="predicted"/>
<comment type="caution">
    <text evidence="5">The sequence shown here is derived from an EMBL/GenBank/DDBJ whole genome shotgun (WGS) entry which is preliminary data.</text>
</comment>
<feature type="region of interest" description="Disordered" evidence="3">
    <location>
        <begin position="448"/>
        <end position="470"/>
    </location>
</feature>
<sequence length="1323" mass="150160">MSRLCLREQEQVLSSEVQERLFHAGPMSERGAELSPGGRLQKLEKSLLHSEDGSGERSLTVQVDDGEPGGGSAVPVFTRIRQIITSNLAAGEEALTDTSSQTCEGGESRAPGEQPPSSQLDRDQLPIKRCSDKQRGAAHSQAQVHQKRLEQDLGIDVQFKLQEEQRRCASLSQVNCVLREQLDQAGALNRELTESVWTTQEELVRCETRLQRQQQMAVSQSDRQQAGIRAVWRLAASLRSEFTQLRTFTDRTLFGMLAECAAVSRLLQAACTGFEARLAEEGACSRVTALERQLREKLKEAMQLQAGWDAQKVQLNSRIQEMTDAVQHLQSQKDAGLSATQPGWDGQEIHTGLEAAQKQADTLKNQLQGKDVEQMIPKVQREGQEVKDVSASHCCTKELISNQKQSLEELLPGLQQEVRSQREELEGLRRSTLDLQRQRDLLRQQREELEAQQAHQRTEAQRGENSLQELEGKHSDLRRELFLIKEAFSQVTLQKEVLEKDKASLSEALTKVNRCCPRRASIGDTSVKRSTLQMEFQLAAKDCALTKLHNQEADLKDTVVKMAALSEGLAKDKVALSRIVMQTEGDKGELDERRREAVVEQTTAKERAARAHAEMTTLRAEKQALERSHTHLQDLCQKLEAELHLLLEERAKALETHSQVRRQMQAVTEELCACRKELEEKTEAIKRVTQDREEQAKDKAALEVRLNSAERKACVLTEELTALRAERESLEKALFESQELSASLEAELGRLEGSRNSLILANQALTRDAAQRRGEAERELAEAAQQTSELEEKLAQVKRNALLTLSSKEQIHREQIETERMHREQQCSELVALQDQAEEQLHRQCEELRMRSQRELQQVREELAWMQKEFSQSLLQAESEKQQALSLMEAEKVALSERMASLQKDVTRADVEIQLIRRDAISKQEQDQNSIAVLQSQLQDLRTQLEGSLDSHQEAQKSLTEQVKELEEEKEHAQQELLALRHRLQEAEDNLVRGQRDLIEAHREIRDSAQEQKNLREEVLDLRKQLSNETRMKEAVRASNHQLHALIKKAESDKSSLKQALDQQEQKWFVLEECKNSAQQEAATLRSSMSELERTHLQSCRLLQELHRQVKMLEGENSRQMEELLELQARVCREEQKEEEACQEAFTLQQRLHQCEAGKEAALKEVAGLQCRVRELETAEEWSCRMQQDLQQTLSLRREATAQLEVALEASRTQIKDLSVQLRLCENTAQSLEEQLVLSDAQNKDLEHQLAELLSAFRSAVGVNHGRLSCKSASRSRSTGGEDEAGGSTLSSEEDLSVKHVDKALQGLLQELRDAQTEKWLAL</sequence>
<keyword evidence="1 2" id="KW-0175">Coiled coil</keyword>
<dbReference type="EMBL" id="WKFB01000402">
    <property type="protein sequence ID" value="KAF6724225.1"/>
    <property type="molecule type" value="Genomic_DNA"/>
</dbReference>
<dbReference type="InterPro" id="IPR055167">
    <property type="entry name" value="Rootletin-like_CC"/>
</dbReference>
<feature type="region of interest" description="Disordered" evidence="3">
    <location>
        <begin position="91"/>
        <end position="124"/>
    </location>
</feature>
<feature type="region of interest" description="Disordered" evidence="3">
    <location>
        <begin position="48"/>
        <end position="74"/>
    </location>
</feature>
<dbReference type="Proteomes" id="UP000646548">
    <property type="component" value="Unassembled WGS sequence"/>
</dbReference>
<feature type="coiled-coil region" evidence="2">
    <location>
        <begin position="287"/>
        <end position="373"/>
    </location>
</feature>
<dbReference type="Pfam" id="PF15035">
    <property type="entry name" value="Rootletin"/>
    <property type="match status" value="1"/>
</dbReference>
<feature type="coiled-coil region" evidence="2">
    <location>
        <begin position="842"/>
        <end position="1130"/>
    </location>
</feature>
<feature type="coiled-coil region" evidence="2">
    <location>
        <begin position="608"/>
        <end position="800"/>
    </location>
</feature>
<gene>
    <name evidence="5" type="ORF">FQA47_016257</name>
</gene>
<evidence type="ECO:0000313" key="5">
    <source>
        <dbReference type="EMBL" id="KAF6724225.1"/>
    </source>
</evidence>
<feature type="coiled-coil region" evidence="2">
    <location>
        <begin position="1215"/>
        <end position="1249"/>
    </location>
</feature>
<evidence type="ECO:0000256" key="3">
    <source>
        <dbReference type="SAM" id="MobiDB-lite"/>
    </source>
</evidence>
<feature type="region of interest" description="Disordered" evidence="3">
    <location>
        <begin position="1271"/>
        <end position="1294"/>
    </location>
</feature>
<evidence type="ECO:0000256" key="2">
    <source>
        <dbReference type="SAM" id="Coils"/>
    </source>
</evidence>
<name>A0A834C7K4_ORYME</name>
<protein>
    <submittedName>
        <fullName evidence="5">Rootletin</fullName>
    </submittedName>
</protein>
<reference evidence="5" key="1">
    <citation type="journal article" name="BMC Genomics">
        <title>Long-read sequencing and de novo genome assembly of marine medaka (Oryzias melastigma).</title>
        <authorList>
            <person name="Liang P."/>
            <person name="Saqib H.S.A."/>
            <person name="Ni X."/>
            <person name="Shen Y."/>
        </authorList>
    </citation>
    <scope>NUCLEOTIDE SEQUENCE</scope>
    <source>
        <strain evidence="5">Bigg-433</strain>
    </source>
</reference>
<organism evidence="5 6">
    <name type="scientific">Oryzias melastigma</name>
    <name type="common">Marine medaka</name>
    <dbReference type="NCBI Taxonomy" id="30732"/>
    <lineage>
        <taxon>Eukaryota</taxon>
        <taxon>Metazoa</taxon>
        <taxon>Chordata</taxon>
        <taxon>Craniata</taxon>
        <taxon>Vertebrata</taxon>
        <taxon>Euteleostomi</taxon>
        <taxon>Actinopterygii</taxon>
        <taxon>Neopterygii</taxon>
        <taxon>Teleostei</taxon>
        <taxon>Neoteleostei</taxon>
        <taxon>Acanthomorphata</taxon>
        <taxon>Ovalentaria</taxon>
        <taxon>Atherinomorphae</taxon>
        <taxon>Beloniformes</taxon>
        <taxon>Adrianichthyidae</taxon>
        <taxon>Oryziinae</taxon>
        <taxon>Oryzias</taxon>
    </lineage>
</organism>
<evidence type="ECO:0000256" key="1">
    <source>
        <dbReference type="ARBA" id="ARBA00023054"/>
    </source>
</evidence>